<dbReference type="HOGENOM" id="CLU_3031436_0_0_6"/>
<name>A0A077PJS1_XENBV</name>
<sequence>MLSFRDLQGSSGLSLNYLINNEVIKIIFYILHLSSCRFVGHVSKLTTINDNWPHP</sequence>
<keyword evidence="2" id="KW-1185">Reference proteome</keyword>
<protein>
    <submittedName>
        <fullName evidence="1">Uncharacterized protein</fullName>
    </submittedName>
</protein>
<proteinExistence type="predicted"/>
<dbReference type="EMBL" id="CBSY010000154">
    <property type="protein sequence ID" value="CDH19974.1"/>
    <property type="molecule type" value="Genomic_DNA"/>
</dbReference>
<organism evidence="1 2">
    <name type="scientific">Xenorhabdus bovienii str. kraussei Quebec</name>
    <dbReference type="NCBI Taxonomy" id="1398203"/>
    <lineage>
        <taxon>Bacteria</taxon>
        <taxon>Pseudomonadati</taxon>
        <taxon>Pseudomonadota</taxon>
        <taxon>Gammaproteobacteria</taxon>
        <taxon>Enterobacterales</taxon>
        <taxon>Morganellaceae</taxon>
        <taxon>Xenorhabdus</taxon>
    </lineage>
</organism>
<accession>A0A077PJS1</accession>
<gene>
    <name evidence="1" type="ORF">XBKQ1_2370017</name>
</gene>
<comment type="caution">
    <text evidence="1">The sequence shown here is derived from an EMBL/GenBank/DDBJ whole genome shotgun (WGS) entry which is preliminary data.</text>
</comment>
<dbReference type="Proteomes" id="UP000028500">
    <property type="component" value="Unassembled WGS sequence"/>
</dbReference>
<evidence type="ECO:0000313" key="2">
    <source>
        <dbReference type="Proteomes" id="UP000028500"/>
    </source>
</evidence>
<dbReference type="AlphaFoldDB" id="A0A077PJS1"/>
<evidence type="ECO:0000313" key="1">
    <source>
        <dbReference type="EMBL" id="CDH19974.1"/>
    </source>
</evidence>
<reference evidence="1" key="1">
    <citation type="submission" date="2013-07" db="EMBL/GenBank/DDBJ databases">
        <title>Sub-species coevolution in mutualistic symbiosis.</title>
        <authorList>
            <person name="Murfin K."/>
            <person name="Klassen J."/>
            <person name="Lee M."/>
            <person name="Forst S."/>
            <person name="Stock P."/>
            <person name="Goodrich-Blair H."/>
        </authorList>
    </citation>
    <scope>NUCLEOTIDE SEQUENCE [LARGE SCALE GENOMIC DNA]</scope>
    <source>
        <strain evidence="1">Kraussei Quebec</strain>
    </source>
</reference>